<accession>A0A8S4RC55</accession>
<organism evidence="1 2">
    <name type="scientific">Pararge aegeria aegeria</name>
    <dbReference type="NCBI Taxonomy" id="348720"/>
    <lineage>
        <taxon>Eukaryota</taxon>
        <taxon>Metazoa</taxon>
        <taxon>Ecdysozoa</taxon>
        <taxon>Arthropoda</taxon>
        <taxon>Hexapoda</taxon>
        <taxon>Insecta</taxon>
        <taxon>Pterygota</taxon>
        <taxon>Neoptera</taxon>
        <taxon>Endopterygota</taxon>
        <taxon>Lepidoptera</taxon>
        <taxon>Glossata</taxon>
        <taxon>Ditrysia</taxon>
        <taxon>Papilionoidea</taxon>
        <taxon>Nymphalidae</taxon>
        <taxon>Satyrinae</taxon>
        <taxon>Satyrini</taxon>
        <taxon>Parargina</taxon>
        <taxon>Pararge</taxon>
    </lineage>
</organism>
<sequence length="102" mass="11524">MSWTEVVTALRLRSGHIPLNSFAALMGKVPSPNCSECDVVEDVYHIIAECAQCEAERLDLVLRHNFNVINIGLWNSILAFPASEKARMLYKLVLLALKRREN</sequence>
<dbReference type="EMBL" id="CAKXAJ010025044">
    <property type="protein sequence ID" value="CAH2234289.1"/>
    <property type="molecule type" value="Genomic_DNA"/>
</dbReference>
<evidence type="ECO:0000313" key="1">
    <source>
        <dbReference type="EMBL" id="CAH2234289.1"/>
    </source>
</evidence>
<dbReference type="Proteomes" id="UP000838756">
    <property type="component" value="Unassembled WGS sequence"/>
</dbReference>
<dbReference type="AlphaFoldDB" id="A0A8S4RC55"/>
<name>A0A8S4RC55_9NEOP</name>
<comment type="caution">
    <text evidence="1">The sequence shown here is derived from an EMBL/GenBank/DDBJ whole genome shotgun (WGS) entry which is preliminary data.</text>
</comment>
<evidence type="ECO:0000313" key="2">
    <source>
        <dbReference type="Proteomes" id="UP000838756"/>
    </source>
</evidence>
<dbReference type="OrthoDB" id="421040at2759"/>
<gene>
    <name evidence="1" type="primary">jg15016</name>
    <name evidence="1" type="ORF">PAEG_LOCUS12135</name>
</gene>
<protein>
    <submittedName>
        <fullName evidence="1">Jg15016 protein</fullName>
    </submittedName>
</protein>
<keyword evidence="2" id="KW-1185">Reference proteome</keyword>
<reference evidence="1" key="1">
    <citation type="submission" date="2022-03" db="EMBL/GenBank/DDBJ databases">
        <authorList>
            <person name="Lindestad O."/>
        </authorList>
    </citation>
    <scope>NUCLEOTIDE SEQUENCE</scope>
</reference>
<proteinExistence type="predicted"/>